<keyword evidence="2" id="KW-1185">Reference proteome</keyword>
<dbReference type="RefSeq" id="WP_155711880.1">
    <property type="nucleotide sequence ID" value="NZ_BMWU01000023.1"/>
</dbReference>
<dbReference type="Proteomes" id="UP000431684">
    <property type="component" value="Unassembled WGS sequence"/>
</dbReference>
<dbReference type="OrthoDB" id="4380123at2"/>
<comment type="caution">
    <text evidence="1">The sequence shown here is derived from an EMBL/GenBank/DDBJ whole genome shotgun (WGS) entry which is preliminary data.</text>
</comment>
<name>A0A6I3XX23_9BURK</name>
<evidence type="ECO:0000313" key="2">
    <source>
        <dbReference type="Proteomes" id="UP000431684"/>
    </source>
</evidence>
<reference evidence="1 2" key="1">
    <citation type="submission" date="2019-11" db="EMBL/GenBank/DDBJ databases">
        <title>Draft Genome Sequences of Six Type Strains of the Genus Massilia.</title>
        <authorList>
            <person name="Miess H."/>
            <person name="Frediansyah A."/>
            <person name="Goeker M."/>
            <person name="Gross H."/>
        </authorList>
    </citation>
    <scope>NUCLEOTIDE SEQUENCE [LARGE SCALE GENOMIC DNA]</scope>
    <source>
        <strain evidence="1 2">DSM 17513</strain>
    </source>
</reference>
<organism evidence="1 2">
    <name type="scientific">Pseudoduganella dura</name>
    <dbReference type="NCBI Taxonomy" id="321982"/>
    <lineage>
        <taxon>Bacteria</taxon>
        <taxon>Pseudomonadati</taxon>
        <taxon>Pseudomonadota</taxon>
        <taxon>Betaproteobacteria</taxon>
        <taxon>Burkholderiales</taxon>
        <taxon>Oxalobacteraceae</taxon>
        <taxon>Telluria group</taxon>
        <taxon>Pseudoduganella</taxon>
    </lineage>
</organism>
<proteinExistence type="predicted"/>
<dbReference type="EMBL" id="WNWM01000002">
    <property type="protein sequence ID" value="MUI16305.1"/>
    <property type="molecule type" value="Genomic_DNA"/>
</dbReference>
<dbReference type="InterPro" id="IPR008551">
    <property type="entry name" value="TANGO2"/>
</dbReference>
<dbReference type="Pfam" id="PF05742">
    <property type="entry name" value="TANGO2"/>
    <property type="match status" value="2"/>
</dbReference>
<dbReference type="PANTHER" id="PTHR17985:SF8">
    <property type="entry name" value="TRANSPORT AND GOLGI ORGANIZATION PROTEIN 2 HOMOLOG"/>
    <property type="match status" value="1"/>
</dbReference>
<dbReference type="PANTHER" id="PTHR17985">
    <property type="entry name" value="SER/THR-RICH PROTEIN T10 IN DGCR REGION"/>
    <property type="match status" value="1"/>
</dbReference>
<gene>
    <name evidence="1" type="ORF">GJV26_28180</name>
</gene>
<sequence>MCLIVFAWRVVPGVPLIAAANRDEYFDRASQAAGPWEENPQVIAGRDLKAGGSWMGVTRPDGPECRWPENVSPLRARCQDGGFAPVDGDGKAPSRFAAITNIRAPLDFNPQAPSRGMLVSNFLSATMSAREYVEQIRPGAKAYNGFNLVLCDGEELVWFSNRGEADARNGQPLEPGVYGLSNALLDSPWPKVVRTKAQFASLLCLGAPEEAYFEMLSDTTRAPDQRLPETGVPLERERQLSAVKIESPDYGTRTSTVVKLYAEAPAVLHEQVIR</sequence>
<protein>
    <recommendedName>
        <fullName evidence="3">NRDE family protein</fullName>
    </recommendedName>
</protein>
<accession>A0A6I3XX23</accession>
<evidence type="ECO:0000313" key="1">
    <source>
        <dbReference type="EMBL" id="MUI16305.1"/>
    </source>
</evidence>
<evidence type="ECO:0008006" key="3">
    <source>
        <dbReference type="Google" id="ProtNLM"/>
    </source>
</evidence>
<dbReference type="AlphaFoldDB" id="A0A6I3XX23"/>